<evidence type="ECO:0000256" key="1">
    <source>
        <dbReference type="SAM" id="MobiDB-lite"/>
    </source>
</evidence>
<evidence type="ECO:0000313" key="4">
    <source>
        <dbReference type="Proteomes" id="UP000625316"/>
    </source>
</evidence>
<dbReference type="PANTHER" id="PTHR37291">
    <property type="entry name" value="5-METHYLCYTOSINE-SPECIFIC RESTRICTION ENZYME B"/>
    <property type="match status" value="1"/>
</dbReference>
<feature type="region of interest" description="Disordered" evidence="1">
    <location>
        <begin position="234"/>
        <end position="253"/>
    </location>
</feature>
<name>A0A928VP76_9CYAN</name>
<feature type="domain" description="AAA+ ATPase" evidence="2">
    <location>
        <begin position="271"/>
        <end position="573"/>
    </location>
</feature>
<keyword evidence="4" id="KW-1185">Reference proteome</keyword>
<dbReference type="PANTHER" id="PTHR37291:SF1">
    <property type="entry name" value="TYPE IV METHYL-DIRECTED RESTRICTION ENZYME ECOKMCRB SUBUNIT"/>
    <property type="match status" value="1"/>
</dbReference>
<accession>A0A928VP76</accession>
<dbReference type="GO" id="GO:0005524">
    <property type="term" value="F:ATP binding"/>
    <property type="evidence" value="ECO:0007669"/>
    <property type="project" value="InterPro"/>
</dbReference>
<dbReference type="InterPro" id="IPR027417">
    <property type="entry name" value="P-loop_NTPase"/>
</dbReference>
<dbReference type="SUPFAM" id="SSF52540">
    <property type="entry name" value="P-loop containing nucleoside triphosphate hydrolases"/>
    <property type="match status" value="1"/>
</dbReference>
<dbReference type="Proteomes" id="UP000625316">
    <property type="component" value="Unassembled WGS sequence"/>
</dbReference>
<dbReference type="InterPro" id="IPR052934">
    <property type="entry name" value="Methyl-DNA_Rec/Restrict_Enz"/>
</dbReference>
<protein>
    <submittedName>
        <fullName evidence="3">AAA family ATPase</fullName>
    </submittedName>
</protein>
<sequence>MNMQVKDWRSELAIWLESNPKTMPEDLKQIHQAFLQRFPLEGLEPLTLKDYAGGKANDSFCYWLEFKTHPLGSISGGSANKFGIRWHKDTKSWKWNQFLQSQTPDEAFGKLKRNLIEFLQAAQNRAFSYLDQLGSEGLGTHKYGLRSKTLYLYFPEDFLPISKPTHLNHFLQIFGQLPAEGVHAKNRQLLEFCRAQPEFSGFASKQIERFLYECFNPLEIAETLTQLDQLMDRPDKKKPISSNKLISSKKPISPNEPISPQVQNLLQIANRSKNILLYGPPGTGKTFTSQTFQPAFLRPQLKTPIAPAVRRRETLQSFKWYEAIALAMYLEGDQARFKAVDLGHLAIIQEYFELANTQHLTSAVQSNLQSHTDPSVETVKYARRNAPFLFEKTDTSDWYLTEDGHDYVRSNLKTPWNEAINQPQANISIGKFTRFVTFHQSYSYEEFVEGMRPIMGQEGETAVQYEVKPGIFREICAAATNDPDNKYLLIIDEINRGNISKIFGELITLLEDDKRLGQTNALTVTLPYSQEKFGVPSNLYILGTMNTADRSISLLDIALRRRFTFVELMPQPDLLEVKSFNGISIDLPKILRRLNHRITALIGRDYQIGHSYLMDLKDVQSLRFAWFNQVVPLLQEYCYNDNEKLQQILGDEFVQTGSEPEMQADLKGIEMDFQANFRLKQDAEWDEQTFLAALQQFIQ</sequence>
<dbReference type="AlphaFoldDB" id="A0A928VP76"/>
<dbReference type="EMBL" id="JADEXQ010000029">
    <property type="protein sequence ID" value="MBE9030100.1"/>
    <property type="molecule type" value="Genomic_DNA"/>
</dbReference>
<dbReference type="InterPro" id="IPR003593">
    <property type="entry name" value="AAA+_ATPase"/>
</dbReference>
<dbReference type="Gene3D" id="3.40.50.300">
    <property type="entry name" value="P-loop containing nucleotide triphosphate hydrolases"/>
    <property type="match status" value="2"/>
</dbReference>
<reference evidence="3" key="1">
    <citation type="submission" date="2020-10" db="EMBL/GenBank/DDBJ databases">
        <authorList>
            <person name="Castelo-Branco R."/>
            <person name="Eusebio N."/>
            <person name="Adriana R."/>
            <person name="Vieira A."/>
            <person name="Brugerolle De Fraissinette N."/>
            <person name="Rezende De Castro R."/>
            <person name="Schneider M.P."/>
            <person name="Vasconcelos V."/>
            <person name="Leao P.N."/>
        </authorList>
    </citation>
    <scope>NUCLEOTIDE SEQUENCE</scope>
    <source>
        <strain evidence="3">LEGE 11480</strain>
    </source>
</reference>
<comment type="caution">
    <text evidence="3">The sequence shown here is derived from an EMBL/GenBank/DDBJ whole genome shotgun (WGS) entry which is preliminary data.</text>
</comment>
<dbReference type="RefSeq" id="WP_264324927.1">
    <property type="nucleotide sequence ID" value="NZ_JADEXQ010000029.1"/>
</dbReference>
<dbReference type="Pfam" id="PF07728">
    <property type="entry name" value="AAA_5"/>
    <property type="match status" value="1"/>
</dbReference>
<dbReference type="GO" id="GO:0016887">
    <property type="term" value="F:ATP hydrolysis activity"/>
    <property type="evidence" value="ECO:0007669"/>
    <property type="project" value="InterPro"/>
</dbReference>
<organism evidence="3 4">
    <name type="scientific">Romeriopsis navalis LEGE 11480</name>
    <dbReference type="NCBI Taxonomy" id="2777977"/>
    <lineage>
        <taxon>Bacteria</taxon>
        <taxon>Bacillati</taxon>
        <taxon>Cyanobacteriota</taxon>
        <taxon>Cyanophyceae</taxon>
        <taxon>Leptolyngbyales</taxon>
        <taxon>Leptolyngbyaceae</taxon>
        <taxon>Romeriopsis</taxon>
        <taxon>Romeriopsis navalis</taxon>
    </lineage>
</organism>
<proteinExistence type="predicted"/>
<evidence type="ECO:0000313" key="3">
    <source>
        <dbReference type="EMBL" id="MBE9030100.1"/>
    </source>
</evidence>
<dbReference type="InterPro" id="IPR011704">
    <property type="entry name" value="ATPase_dyneun-rel_AAA"/>
</dbReference>
<evidence type="ECO:0000259" key="2">
    <source>
        <dbReference type="SMART" id="SM00382"/>
    </source>
</evidence>
<dbReference type="SMART" id="SM00382">
    <property type="entry name" value="AAA"/>
    <property type="match status" value="1"/>
</dbReference>
<gene>
    <name evidence="3" type="ORF">IQ266_10205</name>
</gene>